<sequence length="240" mass="26949">MRLLAVVVLVASLAIPAFAAPRVPEKLIYELSWTGINVGTATQEISDEGSARRIVSTARSNNWLSAFFPVEDRIESSYDPEQGAFPGLVRHYRLRTREGSRRHDREILFEHGNGVARYRDNLGTERVDIPIPPDTIDIYGSFYAIRFLPLEVGKSHYVNILDSKRLRRIEVRVLRRERIKTVLGEVDTIVVQPLVASEGVFEGKGTVHIWLTDDARRIPVRARTKVTVGSVTATLVGGTF</sequence>
<dbReference type="Proteomes" id="UP000057609">
    <property type="component" value="Chromosome"/>
</dbReference>
<gene>
    <name evidence="2" type="ORF">GPICK_04005</name>
</gene>
<evidence type="ECO:0000256" key="1">
    <source>
        <dbReference type="SAM" id="SignalP"/>
    </source>
</evidence>
<dbReference type="KEGG" id="gpi:GPICK_04005"/>
<dbReference type="InterPro" id="IPR021457">
    <property type="entry name" value="DUF3108"/>
</dbReference>
<reference evidence="2 3" key="1">
    <citation type="journal article" date="2015" name="Genome Announc.">
        <title>Complete Genome of Geobacter pickeringii G13T, a Metal-Reducing Isolate from Sedimentary Kaolin Deposits.</title>
        <authorList>
            <person name="Badalamenti J.P."/>
            <person name="Bond D.R."/>
        </authorList>
    </citation>
    <scope>NUCLEOTIDE SEQUENCE [LARGE SCALE GENOMIC DNA]</scope>
    <source>
        <strain evidence="2 3">G13</strain>
    </source>
</reference>
<dbReference type="EMBL" id="CP009788">
    <property type="protein sequence ID" value="AJE04804.1"/>
    <property type="molecule type" value="Genomic_DNA"/>
</dbReference>
<dbReference type="Pfam" id="PF11306">
    <property type="entry name" value="DUF3108"/>
    <property type="match status" value="1"/>
</dbReference>
<organism evidence="2 3">
    <name type="scientific">Geobacter pickeringii</name>
    <dbReference type="NCBI Taxonomy" id="345632"/>
    <lineage>
        <taxon>Bacteria</taxon>
        <taxon>Pseudomonadati</taxon>
        <taxon>Thermodesulfobacteriota</taxon>
        <taxon>Desulfuromonadia</taxon>
        <taxon>Geobacterales</taxon>
        <taxon>Geobacteraceae</taxon>
        <taxon>Geobacter</taxon>
    </lineage>
</organism>
<dbReference type="OrthoDB" id="9806641at2"/>
<name>A0A0B5BI06_9BACT</name>
<evidence type="ECO:0000313" key="2">
    <source>
        <dbReference type="EMBL" id="AJE04804.1"/>
    </source>
</evidence>
<protein>
    <recommendedName>
        <fullName evidence="4">DUF3108 domain-containing protein</fullName>
    </recommendedName>
</protein>
<dbReference type="STRING" id="345632.GPICK_04005"/>
<keyword evidence="3" id="KW-1185">Reference proteome</keyword>
<accession>A0A0B5BI06</accession>
<dbReference type="HOGENOM" id="CLU_073797_3_1_7"/>
<evidence type="ECO:0000313" key="3">
    <source>
        <dbReference type="Proteomes" id="UP000057609"/>
    </source>
</evidence>
<keyword evidence="1" id="KW-0732">Signal</keyword>
<feature type="chain" id="PRO_5002112713" description="DUF3108 domain-containing protein" evidence="1">
    <location>
        <begin position="20"/>
        <end position="240"/>
    </location>
</feature>
<feature type="signal peptide" evidence="1">
    <location>
        <begin position="1"/>
        <end position="19"/>
    </location>
</feature>
<proteinExistence type="predicted"/>
<dbReference type="AlphaFoldDB" id="A0A0B5BI06"/>
<evidence type="ECO:0008006" key="4">
    <source>
        <dbReference type="Google" id="ProtNLM"/>
    </source>
</evidence>